<proteinExistence type="predicted"/>
<evidence type="ECO:0000313" key="2">
    <source>
        <dbReference type="Proteomes" id="UP000011135"/>
    </source>
</evidence>
<dbReference type="EMBL" id="AMZN01000004">
    <property type="protein sequence ID" value="ELR73586.1"/>
    <property type="molecule type" value="Genomic_DNA"/>
</dbReference>
<dbReference type="Proteomes" id="UP000011135">
    <property type="component" value="Unassembled WGS sequence"/>
</dbReference>
<protein>
    <submittedName>
        <fullName evidence="1">Uncharacterized protein</fullName>
    </submittedName>
</protein>
<reference evidence="1 2" key="1">
    <citation type="submission" date="2012-12" db="EMBL/GenBank/DDBJ databases">
        <title>Genome assembly of Fulvivirga imtechensis AK7.</title>
        <authorList>
            <person name="Nupur N."/>
            <person name="Khatri I."/>
            <person name="Kumar R."/>
            <person name="Subramanian S."/>
            <person name="Pinnaka A."/>
        </authorList>
    </citation>
    <scope>NUCLEOTIDE SEQUENCE [LARGE SCALE GENOMIC DNA]</scope>
    <source>
        <strain evidence="1 2">AK7</strain>
    </source>
</reference>
<accession>L8JWY0</accession>
<comment type="caution">
    <text evidence="1">The sequence shown here is derived from an EMBL/GenBank/DDBJ whole genome shotgun (WGS) entry which is preliminary data.</text>
</comment>
<organism evidence="1 2">
    <name type="scientific">Fulvivirga imtechensis AK7</name>
    <dbReference type="NCBI Taxonomy" id="1237149"/>
    <lineage>
        <taxon>Bacteria</taxon>
        <taxon>Pseudomonadati</taxon>
        <taxon>Bacteroidota</taxon>
        <taxon>Cytophagia</taxon>
        <taxon>Cytophagales</taxon>
        <taxon>Fulvivirgaceae</taxon>
        <taxon>Fulvivirga</taxon>
    </lineage>
</organism>
<keyword evidence="2" id="KW-1185">Reference proteome</keyword>
<dbReference type="STRING" id="1237149.C900_02671"/>
<name>L8JWY0_9BACT</name>
<dbReference type="AlphaFoldDB" id="L8JWY0"/>
<sequence>MITSSFGSPQPDKLAIKKHMLQLQSGSNEAKPDSGILFVQ</sequence>
<gene>
    <name evidence="1" type="ORF">C900_02671</name>
</gene>
<evidence type="ECO:0000313" key="1">
    <source>
        <dbReference type="EMBL" id="ELR73586.1"/>
    </source>
</evidence>